<accession>A0A941EGD4</accession>
<keyword evidence="2" id="KW-1133">Transmembrane helix</keyword>
<evidence type="ECO:0000313" key="4">
    <source>
        <dbReference type="Proteomes" id="UP000676325"/>
    </source>
</evidence>
<gene>
    <name evidence="3" type="ORF">KDK95_27185</name>
</gene>
<proteinExistence type="predicted"/>
<dbReference type="EMBL" id="JAGSOH010000110">
    <property type="protein sequence ID" value="MBR7830017.1"/>
    <property type="molecule type" value="Genomic_DNA"/>
</dbReference>
<protein>
    <submittedName>
        <fullName evidence="3">Uncharacterized protein</fullName>
    </submittedName>
</protein>
<feature type="region of interest" description="Disordered" evidence="1">
    <location>
        <begin position="1"/>
        <end position="26"/>
    </location>
</feature>
<evidence type="ECO:0000256" key="2">
    <source>
        <dbReference type="SAM" id="Phobius"/>
    </source>
</evidence>
<keyword evidence="2" id="KW-0472">Membrane</keyword>
<evidence type="ECO:0000313" key="3">
    <source>
        <dbReference type="EMBL" id="MBR7830017.1"/>
    </source>
</evidence>
<evidence type="ECO:0000256" key="1">
    <source>
        <dbReference type="SAM" id="MobiDB-lite"/>
    </source>
</evidence>
<sequence>MADSELSGNGASEPGRIPGQRSRHCGAPESDFVWAAPAPAATVTPWSEEIDHVPLDESFVRAAHVHEATAQTRLLEATWRRHAAECAPRAPAPGVSWTVRPSRHLRSLRPSSVWILGGLLTLAAALPVSLGLFH</sequence>
<dbReference type="Proteomes" id="UP000676325">
    <property type="component" value="Unassembled WGS sequence"/>
</dbReference>
<reference evidence="3" key="1">
    <citation type="submission" date="2021-04" db="EMBL/GenBank/DDBJ databases">
        <title>Genome based classification of Actinospica acidithermotolerans sp. nov., an actinobacterium isolated from an Indonesian hot spring.</title>
        <authorList>
            <person name="Kusuma A.B."/>
            <person name="Putra K.E."/>
            <person name="Nafisah S."/>
            <person name="Loh J."/>
            <person name="Nouioui I."/>
            <person name="Goodfellow M."/>
        </authorList>
    </citation>
    <scope>NUCLEOTIDE SEQUENCE</scope>
    <source>
        <strain evidence="3">MGRD01-02</strain>
    </source>
</reference>
<dbReference type="AlphaFoldDB" id="A0A941EGD4"/>
<name>A0A941EGD4_9ACTN</name>
<dbReference type="RefSeq" id="WP_212521149.1">
    <property type="nucleotide sequence ID" value="NZ_JAGSOH010000110.1"/>
</dbReference>
<feature type="transmembrane region" description="Helical" evidence="2">
    <location>
        <begin position="113"/>
        <end position="133"/>
    </location>
</feature>
<keyword evidence="2" id="KW-0812">Transmembrane</keyword>
<feature type="compositionally biased region" description="Polar residues" evidence="1">
    <location>
        <begin position="1"/>
        <end position="10"/>
    </location>
</feature>
<comment type="caution">
    <text evidence="3">The sequence shown here is derived from an EMBL/GenBank/DDBJ whole genome shotgun (WGS) entry which is preliminary data.</text>
</comment>
<organism evidence="3 4">
    <name type="scientific">Actinospica acidithermotolerans</name>
    <dbReference type="NCBI Taxonomy" id="2828514"/>
    <lineage>
        <taxon>Bacteria</taxon>
        <taxon>Bacillati</taxon>
        <taxon>Actinomycetota</taxon>
        <taxon>Actinomycetes</taxon>
        <taxon>Catenulisporales</taxon>
        <taxon>Actinospicaceae</taxon>
        <taxon>Actinospica</taxon>
    </lineage>
</organism>
<keyword evidence="4" id="KW-1185">Reference proteome</keyword>